<evidence type="ECO:0000256" key="5">
    <source>
        <dbReference type="PIRSR" id="PIRSR602401-1"/>
    </source>
</evidence>
<evidence type="ECO:0000256" key="6">
    <source>
        <dbReference type="SAM" id="Phobius"/>
    </source>
</evidence>
<comment type="cofactor">
    <cofactor evidence="1 5">
        <name>heme</name>
        <dbReference type="ChEBI" id="CHEBI:30413"/>
    </cofactor>
</comment>
<dbReference type="GO" id="GO:0020037">
    <property type="term" value="F:heme binding"/>
    <property type="evidence" value="ECO:0007669"/>
    <property type="project" value="InterPro"/>
</dbReference>
<keyword evidence="6" id="KW-0472">Membrane</keyword>
<dbReference type="EMBL" id="MU003708">
    <property type="protein sequence ID" value="KAF2806011.1"/>
    <property type="molecule type" value="Genomic_DNA"/>
</dbReference>
<dbReference type="SUPFAM" id="SSF48264">
    <property type="entry name" value="Cytochrome P450"/>
    <property type="match status" value="1"/>
</dbReference>
<dbReference type="PRINTS" id="PR00463">
    <property type="entry name" value="EP450I"/>
</dbReference>
<evidence type="ECO:0000256" key="1">
    <source>
        <dbReference type="ARBA" id="ARBA00001971"/>
    </source>
</evidence>
<dbReference type="AlphaFoldDB" id="A0A6A6YB16"/>
<evidence type="ECO:0000256" key="2">
    <source>
        <dbReference type="ARBA" id="ARBA00010617"/>
    </source>
</evidence>
<proteinExistence type="inferred from homology"/>
<reference evidence="9" key="3">
    <citation type="submission" date="2025-04" db="UniProtKB">
        <authorList>
            <consortium name="RefSeq"/>
        </authorList>
    </citation>
    <scope>IDENTIFICATION</scope>
    <source>
        <strain evidence="9">CBS 304.34</strain>
    </source>
</reference>
<dbReference type="Proteomes" id="UP000504636">
    <property type="component" value="Unplaced"/>
</dbReference>
<dbReference type="InterPro" id="IPR050121">
    <property type="entry name" value="Cytochrome_P450_monoxygenase"/>
</dbReference>
<evidence type="ECO:0000256" key="3">
    <source>
        <dbReference type="ARBA" id="ARBA00022723"/>
    </source>
</evidence>
<reference evidence="7 9" key="1">
    <citation type="journal article" date="2020" name="Stud. Mycol.">
        <title>101 Dothideomycetes genomes: a test case for predicting lifestyles and emergence of pathogens.</title>
        <authorList>
            <person name="Haridas S."/>
            <person name="Albert R."/>
            <person name="Binder M."/>
            <person name="Bloem J."/>
            <person name="Labutti K."/>
            <person name="Salamov A."/>
            <person name="Andreopoulos B."/>
            <person name="Baker S."/>
            <person name="Barry K."/>
            <person name="Bills G."/>
            <person name="Bluhm B."/>
            <person name="Cannon C."/>
            <person name="Castanera R."/>
            <person name="Culley D."/>
            <person name="Daum C."/>
            <person name="Ezra D."/>
            <person name="Gonzalez J."/>
            <person name="Henrissat B."/>
            <person name="Kuo A."/>
            <person name="Liang C."/>
            <person name="Lipzen A."/>
            <person name="Lutzoni F."/>
            <person name="Magnuson J."/>
            <person name="Mondo S."/>
            <person name="Nolan M."/>
            <person name="Ohm R."/>
            <person name="Pangilinan J."/>
            <person name="Park H.-J."/>
            <person name="Ramirez L."/>
            <person name="Alfaro M."/>
            <person name="Sun H."/>
            <person name="Tritt A."/>
            <person name="Yoshinaga Y."/>
            <person name="Zwiers L.-H."/>
            <person name="Turgeon B."/>
            <person name="Goodwin S."/>
            <person name="Spatafora J."/>
            <person name="Crous P."/>
            <person name="Grigoriev I."/>
        </authorList>
    </citation>
    <scope>NUCLEOTIDE SEQUENCE</scope>
    <source>
        <strain evidence="7 9">CBS 304.34</strain>
    </source>
</reference>
<reference evidence="9" key="2">
    <citation type="submission" date="2020-04" db="EMBL/GenBank/DDBJ databases">
        <authorList>
            <consortium name="NCBI Genome Project"/>
        </authorList>
    </citation>
    <scope>NUCLEOTIDE SEQUENCE</scope>
    <source>
        <strain evidence="9">CBS 304.34</strain>
    </source>
</reference>
<gene>
    <name evidence="7 9" type="ORF">BDZ99DRAFT_102191</name>
</gene>
<keyword evidence="5" id="KW-0349">Heme</keyword>
<dbReference type="Gene3D" id="1.10.630.10">
    <property type="entry name" value="Cytochrome P450"/>
    <property type="match status" value="1"/>
</dbReference>
<keyword evidence="8" id="KW-1185">Reference proteome</keyword>
<dbReference type="InterPro" id="IPR002401">
    <property type="entry name" value="Cyt_P450_E_grp-I"/>
</dbReference>
<keyword evidence="3 5" id="KW-0479">Metal-binding</keyword>
<sequence length="587" mass="65879">MSLSDAVQRVGSELAPASAGLLAILGLLYFLYERLLPQPLPGIPYDPKSTRKLLGDGPDMVREVGATREIHVWLLKKVNKLQAPLCQIFVQPFSRPWVVLADSVEAQNLLTRRPEFDRSSFDKTGLSPLDGFHSRMTMGDSWKRTRAWLQDLLSPPFLNNTVSPAMYENSLQLVHFWETKARLANDRPFDVNDDLDHVALDGMLSFVFDRQFEHAALSPQMQAVAQLDPSRVEIGRHGEAKFPTAPFNKFTASLYGTVDAVNVVTASLWPKFAKWWVRQIPRYSTSIAVRRQVIREQVQGAIRRFEATGEAKTAIEHMLAREKKAAEKQGRKPDYENQVLMDEIGGQFIAGFHTSSSTLSWIFIHLTRSPDVQAKLRHALHTAYSAAHAERRPPSTAELTKGRVPYLDAVLDEVLRLHATLLSRQAITDTQLFGYRIPKGTTVFIMANGPGFHSPSLAAAAALRDASSAEPDSGWDETRDMFTFEPERWLRKKEDASTTTTTTEEDAGVEFNANAAPQAAFGMGLRGCWGRKLAYVELRMIVSLVVWHFDLLAVPPALAYPSATLSIIHRADECYVRLRRREDVRDS</sequence>
<dbReference type="GeneID" id="54453214"/>
<dbReference type="GO" id="GO:0005506">
    <property type="term" value="F:iron ion binding"/>
    <property type="evidence" value="ECO:0007669"/>
    <property type="project" value="InterPro"/>
</dbReference>
<dbReference type="PANTHER" id="PTHR24305">
    <property type="entry name" value="CYTOCHROME P450"/>
    <property type="match status" value="1"/>
</dbReference>
<evidence type="ECO:0000313" key="8">
    <source>
        <dbReference type="Proteomes" id="UP000504636"/>
    </source>
</evidence>
<keyword evidence="6" id="KW-0812">Transmembrane</keyword>
<keyword evidence="4 5" id="KW-0408">Iron</keyword>
<dbReference type="GO" id="GO:0016705">
    <property type="term" value="F:oxidoreductase activity, acting on paired donors, with incorporation or reduction of molecular oxygen"/>
    <property type="evidence" value="ECO:0007669"/>
    <property type="project" value="InterPro"/>
</dbReference>
<comment type="similarity">
    <text evidence="2">Belongs to the cytochrome P450 family.</text>
</comment>
<keyword evidence="6" id="KW-1133">Transmembrane helix</keyword>
<evidence type="ECO:0000313" key="9">
    <source>
        <dbReference type="RefSeq" id="XP_033572975.1"/>
    </source>
</evidence>
<protein>
    <submittedName>
        <fullName evidence="7 9">Cytochrome P450</fullName>
    </submittedName>
</protein>
<accession>A0A6A6YB16</accession>
<dbReference type="InterPro" id="IPR036396">
    <property type="entry name" value="Cyt_P450_sf"/>
</dbReference>
<feature type="binding site" description="axial binding residue" evidence="5">
    <location>
        <position position="528"/>
    </location>
    <ligand>
        <name>heme</name>
        <dbReference type="ChEBI" id="CHEBI:30413"/>
    </ligand>
    <ligandPart>
        <name>Fe</name>
        <dbReference type="ChEBI" id="CHEBI:18248"/>
    </ligandPart>
</feature>
<evidence type="ECO:0000313" key="7">
    <source>
        <dbReference type="EMBL" id="KAF2806011.1"/>
    </source>
</evidence>
<dbReference type="InterPro" id="IPR001128">
    <property type="entry name" value="Cyt_P450"/>
</dbReference>
<dbReference type="PANTHER" id="PTHR24305:SF232">
    <property type="entry name" value="P450, PUTATIVE (EUROFUNG)-RELATED"/>
    <property type="match status" value="1"/>
</dbReference>
<dbReference type="OrthoDB" id="1470350at2759"/>
<evidence type="ECO:0000256" key="4">
    <source>
        <dbReference type="ARBA" id="ARBA00023004"/>
    </source>
</evidence>
<feature type="transmembrane region" description="Helical" evidence="6">
    <location>
        <begin position="12"/>
        <end position="32"/>
    </location>
</feature>
<dbReference type="GO" id="GO:0004497">
    <property type="term" value="F:monooxygenase activity"/>
    <property type="evidence" value="ECO:0007669"/>
    <property type="project" value="InterPro"/>
</dbReference>
<name>A0A6A6YB16_9PEZI</name>
<dbReference type="RefSeq" id="XP_033572975.1">
    <property type="nucleotide sequence ID" value="XM_033712321.1"/>
</dbReference>
<dbReference type="Pfam" id="PF00067">
    <property type="entry name" value="p450"/>
    <property type="match status" value="2"/>
</dbReference>
<organism evidence="7">
    <name type="scientific">Mytilinidion resinicola</name>
    <dbReference type="NCBI Taxonomy" id="574789"/>
    <lineage>
        <taxon>Eukaryota</taxon>
        <taxon>Fungi</taxon>
        <taxon>Dikarya</taxon>
        <taxon>Ascomycota</taxon>
        <taxon>Pezizomycotina</taxon>
        <taxon>Dothideomycetes</taxon>
        <taxon>Pleosporomycetidae</taxon>
        <taxon>Mytilinidiales</taxon>
        <taxon>Mytilinidiaceae</taxon>
        <taxon>Mytilinidion</taxon>
    </lineage>
</organism>
<dbReference type="PRINTS" id="PR00385">
    <property type="entry name" value="P450"/>
</dbReference>